<gene>
    <name evidence="1" type="ORF">GSBLH_T00002542001</name>
</gene>
<protein>
    <submittedName>
        <fullName evidence="1">Uncharacterized protein</fullName>
    </submittedName>
</protein>
<accession>D8M3E5</accession>
<organism evidence="1">
    <name type="scientific">Blastocystis hominis</name>
    <dbReference type="NCBI Taxonomy" id="12968"/>
    <lineage>
        <taxon>Eukaryota</taxon>
        <taxon>Sar</taxon>
        <taxon>Stramenopiles</taxon>
        <taxon>Bigyra</taxon>
        <taxon>Opalozoa</taxon>
        <taxon>Opalinata</taxon>
        <taxon>Blastocystidae</taxon>
        <taxon>Blastocystis</taxon>
    </lineage>
</organism>
<dbReference type="AlphaFoldDB" id="D8M3E5"/>
<name>D8M3E5_BLAHO</name>
<keyword evidence="2" id="KW-1185">Reference proteome</keyword>
<dbReference type="InParanoid" id="D8M3E5"/>
<reference evidence="1" key="1">
    <citation type="submission" date="2010-02" db="EMBL/GenBank/DDBJ databases">
        <title>Sequencing and annotation of the Blastocystis hominis genome.</title>
        <authorList>
            <person name="Wincker P."/>
        </authorList>
    </citation>
    <scope>NUCLEOTIDE SEQUENCE</scope>
    <source>
        <strain evidence="1">Singapore isolate B</strain>
    </source>
</reference>
<dbReference type="RefSeq" id="XP_012896466.1">
    <property type="nucleotide sequence ID" value="XM_013041012.1"/>
</dbReference>
<dbReference type="GeneID" id="24919700"/>
<dbReference type="EMBL" id="FN668650">
    <property type="protein sequence ID" value="CBK22418.2"/>
    <property type="molecule type" value="Genomic_DNA"/>
</dbReference>
<proteinExistence type="predicted"/>
<dbReference type="Proteomes" id="UP000008312">
    <property type="component" value="Unassembled WGS sequence"/>
</dbReference>
<evidence type="ECO:0000313" key="1">
    <source>
        <dbReference type="EMBL" id="CBK22418.2"/>
    </source>
</evidence>
<evidence type="ECO:0000313" key="2">
    <source>
        <dbReference type="Proteomes" id="UP000008312"/>
    </source>
</evidence>
<sequence>MGCEGSPELTVPVTCDVRKPHLSAEIAMQVMEWLKVVHPIGCKHLNLQKAVGDAILRELEKVKLVSISEEPPKSQKKSRDELGLEVSLTKLNEESYVAYCQITVKKDGTDSVFTVKETHKFEEGISAAVNTQYELIKHIRGVIVESDSDLKERLKEEFRRELMKIGQESV</sequence>